<evidence type="ECO:0000256" key="2">
    <source>
        <dbReference type="ARBA" id="ARBA00023163"/>
    </source>
</evidence>
<dbReference type="GO" id="GO:0030154">
    <property type="term" value="P:cell differentiation"/>
    <property type="evidence" value="ECO:0007669"/>
    <property type="project" value="TreeGrafter"/>
</dbReference>
<keyword evidence="7" id="KW-1185">Reference proteome</keyword>
<accession>A0AAD5VDZ4</accession>
<evidence type="ECO:0000313" key="6">
    <source>
        <dbReference type="EMBL" id="KAJ3552218.1"/>
    </source>
</evidence>
<feature type="region of interest" description="Disordered" evidence="4">
    <location>
        <begin position="32"/>
        <end position="65"/>
    </location>
</feature>
<reference evidence="6" key="1">
    <citation type="submission" date="2022-07" db="EMBL/GenBank/DDBJ databases">
        <title>Genome Sequence of Leucocoprinus birnbaumii.</title>
        <authorList>
            <person name="Buettner E."/>
        </authorList>
    </citation>
    <scope>NUCLEOTIDE SEQUENCE</scope>
    <source>
        <strain evidence="6">VT141</strain>
    </source>
</reference>
<feature type="compositionally biased region" description="Basic residues" evidence="4">
    <location>
        <begin position="144"/>
        <end position="156"/>
    </location>
</feature>
<feature type="region of interest" description="Disordered" evidence="4">
    <location>
        <begin position="131"/>
        <end position="202"/>
    </location>
</feature>
<dbReference type="PROSITE" id="PS50118">
    <property type="entry name" value="HMG_BOX_2"/>
    <property type="match status" value="1"/>
</dbReference>
<dbReference type="InterPro" id="IPR036910">
    <property type="entry name" value="HMG_box_dom_sf"/>
</dbReference>
<gene>
    <name evidence="6" type="ORF">NP233_g12932</name>
</gene>
<dbReference type="SMART" id="SM00398">
    <property type="entry name" value="HMG"/>
    <property type="match status" value="1"/>
</dbReference>
<dbReference type="Pfam" id="PF00505">
    <property type="entry name" value="HMG_box"/>
    <property type="match status" value="1"/>
</dbReference>
<dbReference type="GO" id="GO:0000978">
    <property type="term" value="F:RNA polymerase II cis-regulatory region sequence-specific DNA binding"/>
    <property type="evidence" value="ECO:0007669"/>
    <property type="project" value="TreeGrafter"/>
</dbReference>
<dbReference type="InterPro" id="IPR050140">
    <property type="entry name" value="SRY-related_HMG-box_TF-like"/>
</dbReference>
<feature type="DNA-binding region" description="HMG box" evidence="3">
    <location>
        <begin position="67"/>
        <end position="142"/>
    </location>
</feature>
<dbReference type="PANTHER" id="PTHR10270">
    <property type="entry name" value="SOX TRANSCRIPTION FACTOR"/>
    <property type="match status" value="1"/>
</dbReference>
<feature type="domain" description="HMG box" evidence="5">
    <location>
        <begin position="67"/>
        <end position="142"/>
    </location>
</feature>
<name>A0AAD5VDZ4_9AGAR</name>
<evidence type="ECO:0000256" key="4">
    <source>
        <dbReference type="SAM" id="MobiDB-lite"/>
    </source>
</evidence>
<dbReference type="PANTHER" id="PTHR10270:SF161">
    <property type="entry name" value="SEX-DETERMINING REGION Y PROTEIN"/>
    <property type="match status" value="1"/>
</dbReference>
<protein>
    <recommendedName>
        <fullName evidence="5">HMG box domain-containing protein</fullName>
    </recommendedName>
</protein>
<dbReference type="Gene3D" id="1.10.30.10">
    <property type="entry name" value="High mobility group box domain"/>
    <property type="match status" value="1"/>
</dbReference>
<sequence>MLPVLPQPLGWQPRVDEDYQLVDDLSSHQGYKRSFSPLSTSSSHSDADQNCARSSGNNRRQHDPEWVARPRNAFIIFRCEYAQTHCRQGPRIRRPPGTSTEPTLSKRAAVAWSQMNDEEKEPYKIRAEKERAEHARKHPEYRFRPQRRPSPVRRRYNLPLSSPNTIPYPGFDHNNFDNPPSSLQPGHYSSSPPSTSDGPLWT</sequence>
<keyword evidence="3" id="KW-0539">Nucleus</keyword>
<dbReference type="CDD" id="cd01389">
    <property type="entry name" value="HMG-box_ROX1-like"/>
    <property type="match status" value="1"/>
</dbReference>
<organism evidence="6 7">
    <name type="scientific">Leucocoprinus birnbaumii</name>
    <dbReference type="NCBI Taxonomy" id="56174"/>
    <lineage>
        <taxon>Eukaryota</taxon>
        <taxon>Fungi</taxon>
        <taxon>Dikarya</taxon>
        <taxon>Basidiomycota</taxon>
        <taxon>Agaricomycotina</taxon>
        <taxon>Agaricomycetes</taxon>
        <taxon>Agaricomycetidae</taxon>
        <taxon>Agaricales</taxon>
        <taxon>Agaricineae</taxon>
        <taxon>Agaricaceae</taxon>
        <taxon>Leucocoprinus</taxon>
    </lineage>
</organism>
<comment type="caution">
    <text evidence="6">The sequence shown here is derived from an EMBL/GenBank/DDBJ whole genome shotgun (WGS) entry which is preliminary data.</text>
</comment>
<feature type="region of interest" description="Disordered" evidence="4">
    <location>
        <begin position="88"/>
        <end position="107"/>
    </location>
</feature>
<dbReference type="GO" id="GO:0005634">
    <property type="term" value="C:nucleus"/>
    <property type="evidence" value="ECO:0007669"/>
    <property type="project" value="UniProtKB-UniRule"/>
</dbReference>
<proteinExistence type="predicted"/>
<evidence type="ECO:0000313" key="7">
    <source>
        <dbReference type="Proteomes" id="UP001213000"/>
    </source>
</evidence>
<evidence type="ECO:0000259" key="5">
    <source>
        <dbReference type="PROSITE" id="PS50118"/>
    </source>
</evidence>
<keyword evidence="1 3" id="KW-0238">DNA-binding</keyword>
<feature type="compositionally biased region" description="Basic and acidic residues" evidence="4">
    <location>
        <begin position="131"/>
        <end position="143"/>
    </location>
</feature>
<dbReference type="InterPro" id="IPR009071">
    <property type="entry name" value="HMG_box_dom"/>
</dbReference>
<feature type="compositionally biased region" description="Polar residues" evidence="4">
    <location>
        <begin position="176"/>
        <end position="202"/>
    </location>
</feature>
<dbReference type="EMBL" id="JANIEX010002086">
    <property type="protein sequence ID" value="KAJ3552218.1"/>
    <property type="molecule type" value="Genomic_DNA"/>
</dbReference>
<dbReference type="AlphaFoldDB" id="A0AAD5VDZ4"/>
<evidence type="ECO:0000256" key="1">
    <source>
        <dbReference type="ARBA" id="ARBA00023125"/>
    </source>
</evidence>
<dbReference type="Proteomes" id="UP001213000">
    <property type="component" value="Unassembled WGS sequence"/>
</dbReference>
<evidence type="ECO:0000256" key="3">
    <source>
        <dbReference type="PROSITE-ProRule" id="PRU00267"/>
    </source>
</evidence>
<dbReference type="SUPFAM" id="SSF47095">
    <property type="entry name" value="HMG-box"/>
    <property type="match status" value="1"/>
</dbReference>
<feature type="compositionally biased region" description="Low complexity" evidence="4">
    <location>
        <begin position="34"/>
        <end position="44"/>
    </location>
</feature>
<keyword evidence="2" id="KW-0804">Transcription</keyword>
<dbReference type="GO" id="GO:0001228">
    <property type="term" value="F:DNA-binding transcription activator activity, RNA polymerase II-specific"/>
    <property type="evidence" value="ECO:0007669"/>
    <property type="project" value="TreeGrafter"/>
</dbReference>